<dbReference type="AlphaFoldDB" id="A0AAP8TTL8"/>
<feature type="binding site" evidence="4">
    <location>
        <position position="197"/>
    </location>
    <ligand>
        <name>NAD(+)</name>
        <dbReference type="ChEBI" id="CHEBI:57540"/>
    </ligand>
</feature>
<dbReference type="InterPro" id="IPR028628">
    <property type="entry name" value="Sirtuin_class_U"/>
</dbReference>
<dbReference type="SUPFAM" id="SSF52467">
    <property type="entry name" value="DHS-like NAD/FAD-binding domain"/>
    <property type="match status" value="1"/>
</dbReference>
<feature type="binding site" evidence="4 5">
    <location>
        <position position="136"/>
    </location>
    <ligand>
        <name>Zn(2+)</name>
        <dbReference type="ChEBI" id="CHEBI:29105"/>
    </ligand>
</feature>
<protein>
    <recommendedName>
        <fullName evidence="4">NAD-dependent protein deacetylase</fullName>
        <ecNumber evidence="4">2.3.1.286</ecNumber>
    </recommendedName>
    <alternativeName>
        <fullName evidence="4">Regulatory protein SIR2 homolog</fullName>
    </alternativeName>
</protein>
<keyword evidence="1 4" id="KW-0963">Cytoplasm</keyword>
<proteinExistence type="inferred from homology"/>
<feature type="binding site" evidence="4">
    <location>
        <position position="112"/>
    </location>
    <ligand>
        <name>nicotinamide</name>
        <dbReference type="ChEBI" id="CHEBI:17154"/>
    </ligand>
</feature>
<feature type="binding site" evidence="4">
    <location>
        <position position="41"/>
    </location>
    <ligand>
        <name>NAD(+)</name>
        <dbReference type="ChEBI" id="CHEBI:57540"/>
    </ligand>
</feature>
<evidence type="ECO:0000313" key="8">
    <source>
        <dbReference type="EMBL" id="PNZ68386.1"/>
    </source>
</evidence>
<keyword evidence="3 4" id="KW-0520">NAD</keyword>
<feature type="binding site" evidence="4">
    <location>
        <position position="40"/>
    </location>
    <ligand>
        <name>NAD(+)</name>
        <dbReference type="ChEBI" id="CHEBI:57540"/>
    </ligand>
</feature>
<dbReference type="Gene3D" id="3.40.50.1220">
    <property type="entry name" value="TPP-binding domain"/>
    <property type="match status" value="1"/>
</dbReference>
<dbReference type="PANTHER" id="PTHR11085">
    <property type="entry name" value="NAD-DEPENDENT PROTEIN DEACYLASE SIRTUIN-5, MITOCHONDRIAL-RELATED"/>
    <property type="match status" value="1"/>
</dbReference>
<feature type="binding site" evidence="4 5">
    <location>
        <position position="159"/>
    </location>
    <ligand>
        <name>Zn(2+)</name>
        <dbReference type="ChEBI" id="CHEBI:29105"/>
    </ligand>
</feature>
<evidence type="ECO:0000313" key="7">
    <source>
        <dbReference type="EMBL" id="MDN4532999.1"/>
    </source>
</evidence>
<dbReference type="EMBL" id="PPQW01000016">
    <property type="protein sequence ID" value="PNZ68386.1"/>
    <property type="molecule type" value="Genomic_DNA"/>
</dbReference>
<comment type="caution">
    <text evidence="4">Lacks conserved residue(s) required for the propagation of feature annotation.</text>
</comment>
<dbReference type="HAMAP" id="MF_01968">
    <property type="entry name" value="Sirtuin_ClassU"/>
    <property type="match status" value="1"/>
</dbReference>
<dbReference type="InterPro" id="IPR003000">
    <property type="entry name" value="Sirtuin"/>
</dbReference>
<evidence type="ECO:0000313" key="9">
    <source>
        <dbReference type="Proteomes" id="UP000242470"/>
    </source>
</evidence>
<evidence type="ECO:0000256" key="4">
    <source>
        <dbReference type="HAMAP-Rule" id="MF_01968"/>
    </source>
</evidence>
<comment type="function">
    <text evidence="4">NAD-dependent protein deacetylase which modulates the activities of several enzymes which are inactive in their acetylated form.</text>
</comment>
<feature type="binding site" evidence="4">
    <location>
        <position position="237"/>
    </location>
    <ligand>
        <name>NAD(+)</name>
        <dbReference type="ChEBI" id="CHEBI:57540"/>
    </ligand>
</feature>
<feature type="binding site" evidence="4">
    <location>
        <position position="198"/>
    </location>
    <ligand>
        <name>NAD(+)</name>
        <dbReference type="ChEBI" id="CHEBI:57540"/>
    </ligand>
</feature>
<dbReference type="PANTHER" id="PTHR11085:SF4">
    <property type="entry name" value="NAD-DEPENDENT PROTEIN DEACYLASE"/>
    <property type="match status" value="1"/>
</dbReference>
<organism evidence="8 9">
    <name type="scientific">Staphylococcus auricularis</name>
    <dbReference type="NCBI Taxonomy" id="29379"/>
    <lineage>
        <taxon>Bacteria</taxon>
        <taxon>Bacillati</taxon>
        <taxon>Bacillota</taxon>
        <taxon>Bacilli</taxon>
        <taxon>Bacillales</taxon>
        <taxon>Staphylococcaceae</taxon>
        <taxon>Staphylococcus</taxon>
    </lineage>
</organism>
<feature type="binding site" evidence="4">
    <location>
        <position position="113"/>
    </location>
    <ligand>
        <name>NAD(+)</name>
        <dbReference type="ChEBI" id="CHEBI:57540"/>
    </ligand>
</feature>
<comment type="catalytic activity">
    <reaction evidence="4">
        <text>N(6)-acetyl-L-lysyl-[protein] + NAD(+) + H2O = 2''-O-acetyl-ADP-D-ribose + nicotinamide + L-lysyl-[protein]</text>
        <dbReference type="Rhea" id="RHEA:43636"/>
        <dbReference type="Rhea" id="RHEA-COMP:9752"/>
        <dbReference type="Rhea" id="RHEA-COMP:10731"/>
        <dbReference type="ChEBI" id="CHEBI:15377"/>
        <dbReference type="ChEBI" id="CHEBI:17154"/>
        <dbReference type="ChEBI" id="CHEBI:29969"/>
        <dbReference type="ChEBI" id="CHEBI:57540"/>
        <dbReference type="ChEBI" id="CHEBI:61930"/>
        <dbReference type="ChEBI" id="CHEBI:83767"/>
        <dbReference type="EC" id="2.3.1.286"/>
    </reaction>
</comment>
<keyword evidence="4 5" id="KW-0479">Metal-binding</keyword>
<dbReference type="Pfam" id="PF02146">
    <property type="entry name" value="SIR2"/>
    <property type="match status" value="1"/>
</dbReference>
<comment type="cofactor">
    <cofactor evidence="4">
        <name>Zn(2+)</name>
        <dbReference type="ChEBI" id="CHEBI:29105"/>
    </cofactor>
    <text evidence="4">Binds 1 zinc ion per subunit.</text>
</comment>
<feature type="binding site" evidence="4">
    <location>
        <position position="29"/>
    </location>
    <ligand>
        <name>NAD(+)</name>
        <dbReference type="ChEBI" id="CHEBI:57540"/>
    </ligand>
</feature>
<comment type="caution">
    <text evidence="8">The sequence shown here is derived from an EMBL/GenBank/DDBJ whole genome shotgun (WGS) entry which is preliminary data.</text>
</comment>
<dbReference type="GO" id="GO:0017136">
    <property type="term" value="F:histone deacetylase activity, NAD-dependent"/>
    <property type="evidence" value="ECO:0007669"/>
    <property type="project" value="TreeGrafter"/>
</dbReference>
<dbReference type="InterPro" id="IPR026590">
    <property type="entry name" value="Ssirtuin_cat_dom"/>
</dbReference>
<feature type="binding site" evidence="4 5">
    <location>
        <position position="139"/>
    </location>
    <ligand>
        <name>Zn(2+)</name>
        <dbReference type="ChEBI" id="CHEBI:29105"/>
    </ligand>
</feature>
<feature type="binding site" evidence="4">
    <location>
        <position position="128"/>
    </location>
    <ligand>
        <name>NAD(+)</name>
        <dbReference type="ChEBI" id="CHEBI:57540"/>
    </ligand>
</feature>
<dbReference type="Gene3D" id="3.30.1600.10">
    <property type="entry name" value="SIR2/SIRT2 'Small Domain"/>
    <property type="match status" value="1"/>
</dbReference>
<dbReference type="InterPro" id="IPR026591">
    <property type="entry name" value="Sirtuin_cat_small_dom_sf"/>
</dbReference>
<dbReference type="Proteomes" id="UP000242470">
    <property type="component" value="Unassembled WGS sequence"/>
</dbReference>
<accession>A0AAP8TTL8</accession>
<feature type="binding site" evidence="4 5">
    <location>
        <position position="156"/>
    </location>
    <ligand>
        <name>Zn(2+)</name>
        <dbReference type="ChEBI" id="CHEBI:29105"/>
    </ligand>
</feature>
<dbReference type="GO" id="GO:0008270">
    <property type="term" value="F:zinc ion binding"/>
    <property type="evidence" value="ECO:0007669"/>
    <property type="project" value="UniProtKB-UniRule"/>
</dbReference>
<evidence type="ECO:0000259" key="6">
    <source>
        <dbReference type="PROSITE" id="PS50305"/>
    </source>
</evidence>
<gene>
    <name evidence="4" type="primary">cobB</name>
    <name evidence="8" type="ORF">CD158_03505</name>
    <name evidence="7" type="ORF">QYH67_05325</name>
</gene>
<evidence type="ECO:0000256" key="2">
    <source>
        <dbReference type="ARBA" id="ARBA00022679"/>
    </source>
</evidence>
<reference evidence="8 9" key="1">
    <citation type="submission" date="2017-08" db="EMBL/GenBank/DDBJ databases">
        <title>Draft genome sequences of 64 type strains of genus Staph aureus.</title>
        <authorList>
            <person name="Cole K."/>
            <person name="Golubchik T."/>
            <person name="Russell J."/>
            <person name="Foster D."/>
            <person name="Llewelyn M."/>
            <person name="Wilson D."/>
            <person name="Crook D."/>
            <person name="Paul J."/>
        </authorList>
    </citation>
    <scope>NUCLEOTIDE SEQUENCE [LARGE SCALE GENOMIC DNA]</scope>
    <source>
        <strain evidence="8 9">NCTC 12101</strain>
    </source>
</reference>
<keyword evidence="4 5" id="KW-0862">Zinc</keyword>
<evidence type="ECO:0000256" key="3">
    <source>
        <dbReference type="ARBA" id="ARBA00023027"/>
    </source>
</evidence>
<dbReference type="InterPro" id="IPR050134">
    <property type="entry name" value="NAD-dep_sirtuin_deacylases"/>
</dbReference>
<name>A0AAP8TTL8_9STAP</name>
<dbReference type="EMBL" id="JAUHQC010000009">
    <property type="protein sequence ID" value="MDN4532999.1"/>
    <property type="molecule type" value="Genomic_DNA"/>
</dbReference>
<reference evidence="7" key="2">
    <citation type="submission" date="2023-07" db="EMBL/GenBank/DDBJ databases">
        <title>Evaluation of the beneficial properties of pineapple isolates.</title>
        <authorList>
            <person name="Adefiranye O."/>
        </authorList>
    </citation>
    <scope>NUCLEOTIDE SEQUENCE</scope>
    <source>
        <strain evidence="7">PAPLE_T1</strain>
    </source>
</reference>
<keyword evidence="7" id="KW-0012">Acyltransferase</keyword>
<dbReference type="InterPro" id="IPR029035">
    <property type="entry name" value="DHS-like_NAD/FAD-binding_dom"/>
</dbReference>
<feature type="binding site" evidence="4">
    <location>
        <position position="40"/>
    </location>
    <ligand>
        <name>nicotinamide</name>
        <dbReference type="ChEBI" id="CHEBI:17154"/>
    </ligand>
</feature>
<dbReference type="PROSITE" id="PS50305">
    <property type="entry name" value="SIRTUIN"/>
    <property type="match status" value="1"/>
</dbReference>
<feature type="binding site" evidence="4">
    <location>
        <position position="220"/>
    </location>
    <ligand>
        <name>NAD(+)</name>
        <dbReference type="ChEBI" id="CHEBI:57540"/>
    </ligand>
</feature>
<sequence length="249" mass="27767">MGGKDVPQDVETLKSIIDQSEQIVFFTGAGISVASGIPDFRSIGGLYDTVAKHGYEPEYLLSSDYLQQDPEGFIDFCYQYLLHADKAPNIVHRWIAELEENQQSLGVITQNIDGLHSDAGNKHVDELHGTLNRFYCMNCNEQYTKAYVLEHQLRHCETCGGYIRPDIVLYGEMLDQATILSALQKIQQADTMIVLGSSLVVQPAAGLISNFEGQNLVIINKDVTPYDRNADLVIHDDMVSVVETLQQLD</sequence>
<dbReference type="GO" id="GO:0005737">
    <property type="term" value="C:cytoplasm"/>
    <property type="evidence" value="ECO:0007669"/>
    <property type="project" value="UniProtKB-SubCell"/>
</dbReference>
<dbReference type="Proteomes" id="UP001171687">
    <property type="component" value="Unassembled WGS sequence"/>
</dbReference>
<feature type="domain" description="Deacetylase sirtuin-type" evidence="6">
    <location>
        <begin position="3"/>
        <end position="249"/>
    </location>
</feature>
<comment type="subcellular location">
    <subcellularLocation>
        <location evidence="4">Cytoplasm</location>
    </subcellularLocation>
</comment>
<feature type="binding site" evidence="4">
    <location>
        <position position="112"/>
    </location>
    <ligand>
        <name>NAD(+)</name>
        <dbReference type="ChEBI" id="CHEBI:57540"/>
    </ligand>
</feature>
<evidence type="ECO:0000256" key="1">
    <source>
        <dbReference type="ARBA" id="ARBA00022490"/>
    </source>
</evidence>
<feature type="active site" description="Proton acceptor" evidence="4 5">
    <location>
        <position position="128"/>
    </location>
</feature>
<feature type="binding site" evidence="4">
    <location>
        <position position="113"/>
    </location>
    <ligand>
        <name>nicotinamide</name>
        <dbReference type="ChEBI" id="CHEBI:17154"/>
    </ligand>
</feature>
<dbReference type="EC" id="2.3.1.286" evidence="4"/>
<feature type="binding site" evidence="4">
    <location>
        <position position="110"/>
    </location>
    <ligand>
        <name>NAD(+)</name>
        <dbReference type="ChEBI" id="CHEBI:57540"/>
    </ligand>
</feature>
<dbReference type="GO" id="GO:0070403">
    <property type="term" value="F:NAD+ binding"/>
    <property type="evidence" value="ECO:0007669"/>
    <property type="project" value="UniProtKB-UniRule"/>
</dbReference>
<keyword evidence="2 4" id="KW-0808">Transferase</keyword>
<evidence type="ECO:0000256" key="5">
    <source>
        <dbReference type="PROSITE-ProRule" id="PRU00236"/>
    </source>
</evidence>
<comment type="similarity">
    <text evidence="4">Belongs to the sirtuin family. Class U subfamily.</text>
</comment>
<dbReference type="NCBIfam" id="NF001752">
    <property type="entry name" value="PRK00481.1-1"/>
    <property type="match status" value="1"/>
</dbReference>